<dbReference type="AlphaFoldDB" id="X1SED2"/>
<organism evidence="2">
    <name type="scientific">marine sediment metagenome</name>
    <dbReference type="NCBI Taxonomy" id="412755"/>
    <lineage>
        <taxon>unclassified sequences</taxon>
        <taxon>metagenomes</taxon>
        <taxon>ecological metagenomes</taxon>
    </lineage>
</organism>
<gene>
    <name evidence="2" type="ORF">S12H4_13761</name>
</gene>
<accession>X1SED2</accession>
<comment type="caution">
    <text evidence="2">The sequence shown here is derived from an EMBL/GenBank/DDBJ whole genome shotgun (WGS) entry which is preliminary data.</text>
</comment>
<evidence type="ECO:0000256" key="1">
    <source>
        <dbReference type="SAM" id="MobiDB-lite"/>
    </source>
</evidence>
<dbReference type="EMBL" id="BARW01006551">
    <property type="protein sequence ID" value="GAI77471.1"/>
    <property type="molecule type" value="Genomic_DNA"/>
</dbReference>
<evidence type="ECO:0000313" key="2">
    <source>
        <dbReference type="EMBL" id="GAI77471.1"/>
    </source>
</evidence>
<proteinExistence type="predicted"/>
<name>X1SED2_9ZZZZ</name>
<reference evidence="2" key="1">
    <citation type="journal article" date="2014" name="Front. Microbiol.">
        <title>High frequency of phylogenetically diverse reductive dehalogenase-homologous genes in deep subseafloor sedimentary metagenomes.</title>
        <authorList>
            <person name="Kawai M."/>
            <person name="Futagami T."/>
            <person name="Toyoda A."/>
            <person name="Takaki Y."/>
            <person name="Nishi S."/>
            <person name="Hori S."/>
            <person name="Arai W."/>
            <person name="Tsubouchi T."/>
            <person name="Morono Y."/>
            <person name="Uchiyama I."/>
            <person name="Ito T."/>
            <person name="Fujiyama A."/>
            <person name="Inagaki F."/>
            <person name="Takami H."/>
        </authorList>
    </citation>
    <scope>NUCLEOTIDE SEQUENCE</scope>
    <source>
        <strain evidence="2">Expedition CK06-06</strain>
    </source>
</reference>
<sequence length="40" mass="4194">GTGQTNGNREGRNTEPCTIDGAGYGTGEGRGGRKNRKDKQ</sequence>
<protein>
    <submittedName>
        <fullName evidence="2">Uncharacterized protein</fullName>
    </submittedName>
</protein>
<feature type="region of interest" description="Disordered" evidence="1">
    <location>
        <begin position="1"/>
        <end position="40"/>
    </location>
</feature>
<feature type="non-terminal residue" evidence="2">
    <location>
        <position position="1"/>
    </location>
</feature>